<protein>
    <recommendedName>
        <fullName evidence="4">RRM domain-containing protein</fullName>
    </recommendedName>
</protein>
<dbReference type="PANTHER" id="PTHR48025">
    <property type="entry name" value="OS02G0815200 PROTEIN"/>
    <property type="match status" value="1"/>
</dbReference>
<dbReference type="GO" id="GO:0003729">
    <property type="term" value="F:mRNA binding"/>
    <property type="evidence" value="ECO:0007669"/>
    <property type="project" value="TreeGrafter"/>
</dbReference>
<name>A0A0V0J6U6_SCHSO</name>
<evidence type="ECO:0000256" key="3">
    <source>
        <dbReference type="SAM" id="MobiDB-lite"/>
    </source>
</evidence>
<dbReference type="AlphaFoldDB" id="A0A0V0J6U6"/>
<dbReference type="PROSITE" id="PS50102">
    <property type="entry name" value="RRM"/>
    <property type="match status" value="1"/>
</dbReference>
<feature type="domain" description="RRM" evidence="4">
    <location>
        <begin position="2"/>
        <end position="72"/>
    </location>
</feature>
<dbReference type="PANTHER" id="PTHR48025:SF26">
    <property type="entry name" value="HETEROGENEOUS NUCLEAR RIBONUCLEOPROTEIN M-RELATED"/>
    <property type="match status" value="1"/>
</dbReference>
<dbReference type="InterPro" id="IPR035979">
    <property type="entry name" value="RBD_domain_sf"/>
</dbReference>
<sequence length="284" mass="32514">MVKIFVGNLNPSSKALDLRKRFELYGKVTECDIVNNYAFVHMDSEADAEAAIAKLHNSEFDGAKINVELSHGKRSSGGGVMRRRFYDRRYRDDYREDRFRGASRPYPGGPGDPGRDRYGSSAWDDGYHRPYSQPNGPRGEACLLLSFRVDYDYPPNGAPGRYPDREFERGRGPFRDGPFSSSYRAPEMEPIPPVDYQRRGSPPRGRYEGRESFGDYGRYYDAGGIAQARPGEFYDSYGGANYDYSSRGYRDRERGRNYESYDYGYYAEQRSRSPRSVSGYNGRP</sequence>
<feature type="region of interest" description="Disordered" evidence="3">
    <location>
        <begin position="230"/>
        <end position="284"/>
    </location>
</feature>
<dbReference type="GO" id="GO:0005634">
    <property type="term" value="C:nucleus"/>
    <property type="evidence" value="ECO:0007669"/>
    <property type="project" value="TreeGrafter"/>
</dbReference>
<organism evidence="5">
    <name type="scientific">Schistocephalus solidus</name>
    <name type="common">Tapeworm</name>
    <dbReference type="NCBI Taxonomy" id="70667"/>
    <lineage>
        <taxon>Eukaryota</taxon>
        <taxon>Metazoa</taxon>
        <taxon>Spiralia</taxon>
        <taxon>Lophotrochozoa</taxon>
        <taxon>Platyhelminthes</taxon>
        <taxon>Cestoda</taxon>
        <taxon>Eucestoda</taxon>
        <taxon>Diphyllobothriidea</taxon>
        <taxon>Diphyllobothriidae</taxon>
        <taxon>Schistocephalus</taxon>
    </lineage>
</organism>
<proteinExistence type="predicted"/>
<dbReference type="InterPro" id="IPR012677">
    <property type="entry name" value="Nucleotide-bd_a/b_plait_sf"/>
</dbReference>
<dbReference type="SUPFAM" id="SSF54928">
    <property type="entry name" value="RNA-binding domain, RBD"/>
    <property type="match status" value="1"/>
</dbReference>
<gene>
    <name evidence="5" type="ORF">TR143594</name>
</gene>
<evidence type="ECO:0000256" key="2">
    <source>
        <dbReference type="PROSITE-ProRule" id="PRU00176"/>
    </source>
</evidence>
<feature type="compositionally biased region" description="Polar residues" evidence="3">
    <location>
        <begin position="274"/>
        <end position="284"/>
    </location>
</feature>
<dbReference type="CDD" id="cd12343">
    <property type="entry name" value="RRM1_2_CoAA_like"/>
    <property type="match status" value="1"/>
</dbReference>
<dbReference type="Pfam" id="PF00076">
    <property type="entry name" value="RRM_1"/>
    <property type="match status" value="1"/>
</dbReference>
<dbReference type="Gene3D" id="3.30.70.330">
    <property type="match status" value="1"/>
</dbReference>
<keyword evidence="1 2" id="KW-0694">RNA-binding</keyword>
<dbReference type="InterPro" id="IPR000504">
    <property type="entry name" value="RRM_dom"/>
</dbReference>
<accession>A0A0V0J6U6</accession>
<feature type="region of interest" description="Disordered" evidence="3">
    <location>
        <begin position="98"/>
        <end position="135"/>
    </location>
</feature>
<dbReference type="InterPro" id="IPR050502">
    <property type="entry name" value="Euk_RNA-bind_prot"/>
</dbReference>
<evidence type="ECO:0000313" key="5">
    <source>
        <dbReference type="EMBL" id="JAP61347.1"/>
    </source>
</evidence>
<feature type="compositionally biased region" description="Basic and acidic residues" evidence="3">
    <location>
        <begin position="162"/>
        <end position="174"/>
    </location>
</feature>
<feature type="region of interest" description="Disordered" evidence="3">
    <location>
        <begin position="155"/>
        <end position="213"/>
    </location>
</feature>
<dbReference type="SMART" id="SM00360">
    <property type="entry name" value="RRM"/>
    <property type="match status" value="1"/>
</dbReference>
<evidence type="ECO:0000256" key="1">
    <source>
        <dbReference type="ARBA" id="ARBA00022884"/>
    </source>
</evidence>
<evidence type="ECO:0000259" key="4">
    <source>
        <dbReference type="PROSITE" id="PS50102"/>
    </source>
</evidence>
<dbReference type="EMBL" id="GEEE01001878">
    <property type="protein sequence ID" value="JAP61347.1"/>
    <property type="molecule type" value="Transcribed_RNA"/>
</dbReference>
<feature type="compositionally biased region" description="Basic and acidic residues" evidence="3">
    <location>
        <begin position="248"/>
        <end position="259"/>
    </location>
</feature>
<reference evidence="5" key="1">
    <citation type="submission" date="2016-01" db="EMBL/GenBank/DDBJ databases">
        <title>Reference transcriptome for the parasite Schistocephalus solidus: insights into the molecular evolution of parasitism.</title>
        <authorList>
            <person name="Hebert F.O."/>
            <person name="Grambauer S."/>
            <person name="Barber I."/>
            <person name="Landry C.R."/>
            <person name="Aubin-Horth N."/>
        </authorList>
    </citation>
    <scope>NUCLEOTIDE SEQUENCE</scope>
</reference>